<keyword evidence="3" id="KW-1185">Reference proteome</keyword>
<dbReference type="Proteomes" id="UP000054498">
    <property type="component" value="Unassembled WGS sequence"/>
</dbReference>
<evidence type="ECO:0000313" key="2">
    <source>
        <dbReference type="EMBL" id="KIY98059.1"/>
    </source>
</evidence>
<sequence>MASSAYFICGAAAGLARGYAYAVEQLVPGGHKLTRLIGFETTQQGRDDDVIASTTRDAPAGPSGARDAASWLTEINVRPLNAQYEAGGAAAGSRAGRGRRGDAHDALTIATTNRYTYALGQAGAGVAGSPHGSAPVTPRSEATSDSTMAALRRKKRLFKGLRQKGDKANQMVR</sequence>
<name>A0A0D2M3A0_9CHLO</name>
<dbReference type="KEGG" id="mng:MNEG_9900"/>
<accession>A0A0D2M3A0</accession>
<dbReference type="RefSeq" id="XP_013897079.1">
    <property type="nucleotide sequence ID" value="XM_014041625.1"/>
</dbReference>
<dbReference type="AlphaFoldDB" id="A0A0D2M3A0"/>
<reference evidence="2 3" key="1">
    <citation type="journal article" date="2013" name="BMC Genomics">
        <title>Reconstruction of the lipid metabolism for the microalga Monoraphidium neglectum from its genome sequence reveals characteristics suitable for biofuel production.</title>
        <authorList>
            <person name="Bogen C."/>
            <person name="Al-Dilaimi A."/>
            <person name="Albersmeier A."/>
            <person name="Wichmann J."/>
            <person name="Grundmann M."/>
            <person name="Rupp O."/>
            <person name="Lauersen K.J."/>
            <person name="Blifernez-Klassen O."/>
            <person name="Kalinowski J."/>
            <person name="Goesmann A."/>
            <person name="Mussgnug J.H."/>
            <person name="Kruse O."/>
        </authorList>
    </citation>
    <scope>NUCLEOTIDE SEQUENCE [LARGE SCALE GENOMIC DNA]</scope>
    <source>
        <strain evidence="2 3">SAG 48.87</strain>
    </source>
</reference>
<gene>
    <name evidence="2" type="ORF">MNEG_9900</name>
</gene>
<evidence type="ECO:0000256" key="1">
    <source>
        <dbReference type="SAM" id="MobiDB-lite"/>
    </source>
</evidence>
<feature type="region of interest" description="Disordered" evidence="1">
    <location>
        <begin position="124"/>
        <end position="147"/>
    </location>
</feature>
<proteinExistence type="predicted"/>
<protein>
    <submittedName>
        <fullName evidence="2">Uncharacterized protein</fullName>
    </submittedName>
</protein>
<evidence type="ECO:0000313" key="3">
    <source>
        <dbReference type="Proteomes" id="UP000054498"/>
    </source>
</evidence>
<dbReference type="GeneID" id="25742775"/>
<dbReference type="EMBL" id="KK102326">
    <property type="protein sequence ID" value="KIY98059.1"/>
    <property type="molecule type" value="Genomic_DNA"/>
</dbReference>
<organism evidence="2 3">
    <name type="scientific">Monoraphidium neglectum</name>
    <dbReference type="NCBI Taxonomy" id="145388"/>
    <lineage>
        <taxon>Eukaryota</taxon>
        <taxon>Viridiplantae</taxon>
        <taxon>Chlorophyta</taxon>
        <taxon>core chlorophytes</taxon>
        <taxon>Chlorophyceae</taxon>
        <taxon>CS clade</taxon>
        <taxon>Sphaeropleales</taxon>
        <taxon>Selenastraceae</taxon>
        <taxon>Monoraphidium</taxon>
    </lineage>
</organism>